<dbReference type="AlphaFoldDB" id="A0A931AZ87"/>
<organism evidence="1 2">
    <name type="scientific">Streptacidiphilus fuscans</name>
    <dbReference type="NCBI Taxonomy" id="2789292"/>
    <lineage>
        <taxon>Bacteria</taxon>
        <taxon>Bacillati</taxon>
        <taxon>Actinomycetota</taxon>
        <taxon>Actinomycetes</taxon>
        <taxon>Kitasatosporales</taxon>
        <taxon>Streptomycetaceae</taxon>
        <taxon>Streptacidiphilus</taxon>
    </lineage>
</organism>
<accession>A0A931AZ87</accession>
<sequence>MNNTDSPSARAAALDALKDWADRRANMEPERQQLVVNAWNVGARTIAELARAAGVTRDTVYSDLRAAGIDYSNKDYDPRLTRLVKAVAQMAMAFNPDTKIGVQTRADYGPAMAEAAALLVHFQGPDLVGAVGRVLSLSPHGPEDQAMLKPQIDELAAAYSAYLNPLTAPIQRVMRRPAAQ</sequence>
<evidence type="ECO:0000313" key="2">
    <source>
        <dbReference type="Proteomes" id="UP000657385"/>
    </source>
</evidence>
<name>A0A931AZ87_9ACTN</name>
<protein>
    <submittedName>
        <fullName evidence="1">Uncharacterized protein</fullName>
    </submittedName>
</protein>
<dbReference type="RefSeq" id="WP_196193332.1">
    <property type="nucleotide sequence ID" value="NZ_JADPRT010000003.1"/>
</dbReference>
<dbReference type="EMBL" id="JADPRT010000003">
    <property type="protein sequence ID" value="MBF9068174.1"/>
    <property type="molecule type" value="Genomic_DNA"/>
</dbReference>
<proteinExistence type="predicted"/>
<keyword evidence="2" id="KW-1185">Reference proteome</keyword>
<dbReference type="Proteomes" id="UP000657385">
    <property type="component" value="Unassembled WGS sequence"/>
</dbReference>
<reference evidence="1" key="1">
    <citation type="submission" date="2020-11" db="EMBL/GenBank/DDBJ databases">
        <title>Isolation and identification of active actinomycetes.</title>
        <authorList>
            <person name="Yu B."/>
        </authorList>
    </citation>
    <scope>NUCLEOTIDE SEQUENCE</scope>
    <source>
        <strain evidence="1">NEAU-YB345</strain>
    </source>
</reference>
<evidence type="ECO:0000313" key="1">
    <source>
        <dbReference type="EMBL" id="MBF9068174.1"/>
    </source>
</evidence>
<gene>
    <name evidence="1" type="ORF">I2501_09000</name>
</gene>
<comment type="caution">
    <text evidence="1">The sequence shown here is derived from an EMBL/GenBank/DDBJ whole genome shotgun (WGS) entry which is preliminary data.</text>
</comment>